<keyword evidence="2" id="KW-1185">Reference proteome</keyword>
<dbReference type="RefSeq" id="WP_246145286.1">
    <property type="nucleotide sequence ID" value="NZ_BJYM01000030.1"/>
</dbReference>
<dbReference type="EMBL" id="BJYM01000030">
    <property type="protein sequence ID" value="GEN89808.1"/>
    <property type="molecule type" value="Genomic_DNA"/>
</dbReference>
<proteinExistence type="predicted"/>
<dbReference type="AlphaFoldDB" id="A0A511ZQS3"/>
<dbReference type="Proteomes" id="UP000321558">
    <property type="component" value="Unassembled WGS sequence"/>
</dbReference>
<dbReference type="STRING" id="582851.GCA_900162665_04465"/>
<protein>
    <submittedName>
        <fullName evidence="1">Uncharacterized protein</fullName>
    </submittedName>
</protein>
<accession>A0A511ZQS3</accession>
<reference evidence="1 2" key="1">
    <citation type="submission" date="2019-07" db="EMBL/GenBank/DDBJ databases">
        <title>Whole genome shotgun sequence of Oceanobacillus sojae NBRC 105379.</title>
        <authorList>
            <person name="Hosoyama A."/>
            <person name="Uohara A."/>
            <person name="Ohji S."/>
            <person name="Ichikawa N."/>
        </authorList>
    </citation>
    <scope>NUCLEOTIDE SEQUENCE [LARGE SCALE GENOMIC DNA]</scope>
    <source>
        <strain evidence="1 2">NBRC 105379</strain>
    </source>
</reference>
<evidence type="ECO:0000313" key="2">
    <source>
        <dbReference type="Proteomes" id="UP000321558"/>
    </source>
</evidence>
<comment type="caution">
    <text evidence="1">The sequence shown here is derived from an EMBL/GenBank/DDBJ whole genome shotgun (WGS) entry which is preliminary data.</text>
</comment>
<evidence type="ECO:0000313" key="1">
    <source>
        <dbReference type="EMBL" id="GEN89808.1"/>
    </source>
</evidence>
<gene>
    <name evidence="1" type="ORF">OSO01_45470</name>
</gene>
<sequence length="239" mass="27720">MTNYYYLASDQKMGQGNGTLDFIEINEVIPGFDYPVQIEIYNGLEKEWELRALLQYIRNHTESYKVCTVQIAHLISSNHFELKARRKSKVLLHEIVDPMQLLLQEGELLTIKKVPAERSLSLSYCCENKEPDDLKIEGDMGADPFWCNRCGSNLDIKDFPISSQLEEELLSWAAKYGEWIDWDTDKLLPDGIEMEDKFNRRGFALMKKVKQEMGSSYNISFIPSVSARFYDQSENDFSK</sequence>
<name>A0A511ZQS3_9BACI</name>
<organism evidence="1 2">
    <name type="scientific">Oceanobacillus sojae</name>
    <dbReference type="NCBI Taxonomy" id="582851"/>
    <lineage>
        <taxon>Bacteria</taxon>
        <taxon>Bacillati</taxon>
        <taxon>Bacillota</taxon>
        <taxon>Bacilli</taxon>
        <taxon>Bacillales</taxon>
        <taxon>Bacillaceae</taxon>
        <taxon>Oceanobacillus</taxon>
    </lineage>
</organism>